<reference evidence="6" key="1">
    <citation type="submission" date="2021-01" db="EMBL/GenBank/DDBJ databases">
        <authorList>
            <person name="Corre E."/>
            <person name="Pelletier E."/>
            <person name="Niang G."/>
            <person name="Scheremetjew M."/>
            <person name="Finn R."/>
            <person name="Kale V."/>
            <person name="Holt S."/>
            <person name="Cochrane G."/>
            <person name="Meng A."/>
            <person name="Brown T."/>
            <person name="Cohen L."/>
        </authorList>
    </citation>
    <scope>NUCLEOTIDE SEQUENCE</scope>
    <source>
        <strain evidence="6">CCMP3278</strain>
    </source>
</reference>
<dbReference type="InterPro" id="IPR050628">
    <property type="entry name" value="SNF2_RAD54_helicase_TF"/>
</dbReference>
<dbReference type="EMBL" id="HBFP01009267">
    <property type="protein sequence ID" value="CAD8822244.1"/>
    <property type="molecule type" value="Transcribed_RNA"/>
</dbReference>
<keyword evidence="3" id="KW-0067">ATP-binding</keyword>
<keyword evidence="1" id="KW-0547">Nucleotide-binding</keyword>
<organism evidence="6">
    <name type="scientific">Timspurckia oligopyrenoides</name>
    <dbReference type="NCBI Taxonomy" id="708627"/>
    <lineage>
        <taxon>Eukaryota</taxon>
        <taxon>Rhodophyta</taxon>
        <taxon>Bangiophyceae</taxon>
        <taxon>Porphyridiales</taxon>
        <taxon>Porphyridiaceae</taxon>
        <taxon>Timspurckia</taxon>
    </lineage>
</organism>
<dbReference type="Pfam" id="PF00271">
    <property type="entry name" value="Helicase_C"/>
    <property type="match status" value="1"/>
</dbReference>
<evidence type="ECO:0000256" key="2">
    <source>
        <dbReference type="ARBA" id="ARBA00022801"/>
    </source>
</evidence>
<feature type="region of interest" description="Disordered" evidence="4">
    <location>
        <begin position="223"/>
        <end position="255"/>
    </location>
</feature>
<dbReference type="Gene3D" id="3.40.50.300">
    <property type="entry name" value="P-loop containing nucleotide triphosphate hydrolases"/>
    <property type="match status" value="1"/>
</dbReference>
<keyword evidence="2" id="KW-0378">Hydrolase</keyword>
<dbReference type="PANTHER" id="PTHR45626">
    <property type="entry name" value="TRANSCRIPTION TERMINATION FACTOR 2-RELATED"/>
    <property type="match status" value="1"/>
</dbReference>
<dbReference type="AlphaFoldDB" id="A0A7S1ETB6"/>
<dbReference type="InterPro" id="IPR049730">
    <property type="entry name" value="SNF2/RAD54-like_C"/>
</dbReference>
<accession>A0A7S1ETB6</accession>
<dbReference type="InterPro" id="IPR027417">
    <property type="entry name" value="P-loop_NTPase"/>
</dbReference>
<gene>
    <name evidence="6" type="ORF">TOLI1172_LOCUS6640</name>
</gene>
<evidence type="ECO:0000256" key="4">
    <source>
        <dbReference type="SAM" id="MobiDB-lite"/>
    </source>
</evidence>
<proteinExistence type="predicted"/>
<sequence>MEYLLRRLKEISLEPRMSADGTLKLPHKVLIFTEFALYQTVIKAQLTANNVKCDAIHHRSGRKGRAETIKKFKEGRECNVLVFDKSGTVGHDLSFVTYVFLMEPVWNRQLELQVISRAHRIGAKETVRVERLVASGSIEEQLLNLSDELHGDIDTKVDFNNRQKSMRSGSGKELEMKKLNKITRELTVIGSDSQISLSDHHNEEIHSSFTATNQLRSILGSRTPFQHNSTQDENKNEASDQAPATSRKRVRFNMM</sequence>
<evidence type="ECO:0000256" key="3">
    <source>
        <dbReference type="ARBA" id="ARBA00022840"/>
    </source>
</evidence>
<name>A0A7S1ETB6_9RHOD</name>
<dbReference type="SMART" id="SM00490">
    <property type="entry name" value="HELICc"/>
    <property type="match status" value="1"/>
</dbReference>
<protein>
    <recommendedName>
        <fullName evidence="5">Helicase C-terminal domain-containing protein</fullName>
    </recommendedName>
</protein>
<dbReference type="GO" id="GO:0016787">
    <property type="term" value="F:hydrolase activity"/>
    <property type="evidence" value="ECO:0007669"/>
    <property type="project" value="UniProtKB-KW"/>
</dbReference>
<dbReference type="GO" id="GO:0008094">
    <property type="term" value="F:ATP-dependent activity, acting on DNA"/>
    <property type="evidence" value="ECO:0007669"/>
    <property type="project" value="TreeGrafter"/>
</dbReference>
<dbReference type="PROSITE" id="PS51194">
    <property type="entry name" value="HELICASE_CTER"/>
    <property type="match status" value="1"/>
</dbReference>
<dbReference type="GO" id="GO:0005634">
    <property type="term" value="C:nucleus"/>
    <property type="evidence" value="ECO:0007669"/>
    <property type="project" value="TreeGrafter"/>
</dbReference>
<dbReference type="PANTHER" id="PTHR45626:SF14">
    <property type="entry name" value="ATP-DEPENDENT DNA HELICASE (EUROFUNG)"/>
    <property type="match status" value="1"/>
</dbReference>
<feature type="compositionally biased region" description="Basic residues" evidence="4">
    <location>
        <begin position="246"/>
        <end position="255"/>
    </location>
</feature>
<dbReference type="CDD" id="cd18793">
    <property type="entry name" value="SF2_C_SNF"/>
    <property type="match status" value="1"/>
</dbReference>
<evidence type="ECO:0000259" key="5">
    <source>
        <dbReference type="PROSITE" id="PS51194"/>
    </source>
</evidence>
<evidence type="ECO:0000256" key="1">
    <source>
        <dbReference type="ARBA" id="ARBA00022741"/>
    </source>
</evidence>
<evidence type="ECO:0000313" key="6">
    <source>
        <dbReference type="EMBL" id="CAD8822244.1"/>
    </source>
</evidence>
<dbReference type="SUPFAM" id="SSF52540">
    <property type="entry name" value="P-loop containing nucleoside triphosphate hydrolases"/>
    <property type="match status" value="1"/>
</dbReference>
<feature type="domain" description="Helicase C-terminal" evidence="5">
    <location>
        <begin position="3"/>
        <end position="170"/>
    </location>
</feature>
<dbReference type="GO" id="GO:0005524">
    <property type="term" value="F:ATP binding"/>
    <property type="evidence" value="ECO:0007669"/>
    <property type="project" value="UniProtKB-KW"/>
</dbReference>
<dbReference type="GO" id="GO:0006281">
    <property type="term" value="P:DNA repair"/>
    <property type="evidence" value="ECO:0007669"/>
    <property type="project" value="TreeGrafter"/>
</dbReference>
<dbReference type="InterPro" id="IPR001650">
    <property type="entry name" value="Helicase_C-like"/>
</dbReference>